<gene>
    <name evidence="1" type="ORF">BJ998_002115</name>
</gene>
<keyword evidence="2" id="KW-1185">Reference proteome</keyword>
<dbReference type="AlphaFoldDB" id="A0A7W9NFV5"/>
<dbReference type="Proteomes" id="UP000585638">
    <property type="component" value="Unassembled WGS sequence"/>
</dbReference>
<dbReference type="RefSeq" id="WP_184860687.1">
    <property type="nucleotide sequence ID" value="NZ_JACHIR010000001.1"/>
</dbReference>
<evidence type="ECO:0000313" key="2">
    <source>
        <dbReference type="Proteomes" id="UP000585638"/>
    </source>
</evidence>
<protein>
    <submittedName>
        <fullName evidence="1">Uncharacterized protein</fullName>
    </submittedName>
</protein>
<reference evidence="1 2" key="1">
    <citation type="submission" date="2020-08" db="EMBL/GenBank/DDBJ databases">
        <title>Sequencing the genomes of 1000 actinobacteria strains.</title>
        <authorList>
            <person name="Klenk H.-P."/>
        </authorList>
    </citation>
    <scope>NUCLEOTIDE SEQUENCE [LARGE SCALE GENOMIC DNA]</scope>
    <source>
        <strain evidence="1 2">DSM 43851</strain>
    </source>
</reference>
<evidence type="ECO:0000313" key="1">
    <source>
        <dbReference type="EMBL" id="MBB5890919.1"/>
    </source>
</evidence>
<dbReference type="EMBL" id="JACHIR010000001">
    <property type="protein sequence ID" value="MBB5890919.1"/>
    <property type="molecule type" value="Genomic_DNA"/>
</dbReference>
<comment type="caution">
    <text evidence="1">The sequence shown here is derived from an EMBL/GenBank/DDBJ whole genome shotgun (WGS) entry which is preliminary data.</text>
</comment>
<organism evidence="1 2">
    <name type="scientific">Kutzneria kofuensis</name>
    <dbReference type="NCBI Taxonomy" id="103725"/>
    <lineage>
        <taxon>Bacteria</taxon>
        <taxon>Bacillati</taxon>
        <taxon>Actinomycetota</taxon>
        <taxon>Actinomycetes</taxon>
        <taxon>Pseudonocardiales</taxon>
        <taxon>Pseudonocardiaceae</taxon>
        <taxon>Kutzneria</taxon>
    </lineage>
</organism>
<proteinExistence type="predicted"/>
<name>A0A7W9NFV5_9PSEU</name>
<accession>A0A7W9NFV5</accession>
<sequence length="50" mass="5355">MDREFADELVFDEVLDFVGDVHRDGQMRLDVVAELAVVGGGPATAPRPAA</sequence>